<sequence length="315" mass="35402">MRYTLRQLEVFVAVGRFESVSRAAEALSLSQSATSTALAELEKQFDVRLFDRHGKRLQLNESGRALLPRAIELLDRAGEIESMLAGNAGLNGFRFGATLTIGNYLATLLVGEFMRRYPGCRVQLDVHNTARILRQVAHFELDFGLIEGDNPNPELAAEPWIADELVVFAAPDHPLTREKHVTLDMLARQPWIVRESGSGTRQAFENAFHQVRSQMDVRLELEHTEAIKRAVEAGMGVSCISRLALKEAFRRGSLVPIEVDDLNLQRQFHIVWHKQKFHTPGMQAFIALCREVTAGAARSDEIVMRDASGRAIEYR</sequence>
<evidence type="ECO:0000259" key="5">
    <source>
        <dbReference type="PROSITE" id="PS50931"/>
    </source>
</evidence>
<comment type="caution">
    <text evidence="6">The sequence shown here is derived from an EMBL/GenBank/DDBJ whole genome shotgun (WGS) entry which is preliminary data.</text>
</comment>
<dbReference type="RefSeq" id="WP_189461286.1">
    <property type="nucleotide sequence ID" value="NZ_BMYO01000007.1"/>
</dbReference>
<dbReference type="PANTHER" id="PTHR30126:SF94">
    <property type="entry name" value="LYSR FAMILY TRANSCRIPTIONAL REGULATOR"/>
    <property type="match status" value="1"/>
</dbReference>
<keyword evidence="2" id="KW-0805">Transcription regulation</keyword>
<proteinExistence type="inferred from homology"/>
<dbReference type="Pfam" id="PF00126">
    <property type="entry name" value="HTH_1"/>
    <property type="match status" value="1"/>
</dbReference>
<dbReference type="SUPFAM" id="SSF46785">
    <property type="entry name" value="Winged helix' DNA-binding domain"/>
    <property type="match status" value="1"/>
</dbReference>
<dbReference type="Gene3D" id="3.40.190.290">
    <property type="match status" value="1"/>
</dbReference>
<dbReference type="InterPro" id="IPR005119">
    <property type="entry name" value="LysR_subst-bd"/>
</dbReference>
<dbReference type="Pfam" id="PF03466">
    <property type="entry name" value="LysR_substrate"/>
    <property type="match status" value="1"/>
</dbReference>
<evidence type="ECO:0000256" key="2">
    <source>
        <dbReference type="ARBA" id="ARBA00023015"/>
    </source>
</evidence>
<keyword evidence="7" id="KW-1185">Reference proteome</keyword>
<dbReference type="PRINTS" id="PR00039">
    <property type="entry name" value="HTHLYSR"/>
</dbReference>
<organism evidence="6 7">
    <name type="scientific">Jeongeupia chitinilytica</name>
    <dbReference type="NCBI Taxonomy" id="1041641"/>
    <lineage>
        <taxon>Bacteria</taxon>
        <taxon>Pseudomonadati</taxon>
        <taxon>Pseudomonadota</taxon>
        <taxon>Betaproteobacteria</taxon>
        <taxon>Neisseriales</taxon>
        <taxon>Chitinibacteraceae</taxon>
        <taxon>Jeongeupia</taxon>
    </lineage>
</organism>
<accession>A0ABQ3H4Y3</accession>
<keyword evidence="3" id="KW-0238">DNA-binding</keyword>
<protein>
    <submittedName>
        <fullName evidence="6">Transcriptional regulator</fullName>
    </submittedName>
</protein>
<dbReference type="NCBIfam" id="NF008095">
    <property type="entry name" value="PRK10837.1"/>
    <property type="match status" value="1"/>
</dbReference>
<dbReference type="InterPro" id="IPR036390">
    <property type="entry name" value="WH_DNA-bd_sf"/>
</dbReference>
<dbReference type="Gene3D" id="1.10.10.10">
    <property type="entry name" value="Winged helix-like DNA-binding domain superfamily/Winged helix DNA-binding domain"/>
    <property type="match status" value="1"/>
</dbReference>
<feature type="domain" description="HTH lysR-type" evidence="5">
    <location>
        <begin position="1"/>
        <end position="60"/>
    </location>
</feature>
<dbReference type="PROSITE" id="PS50931">
    <property type="entry name" value="HTH_LYSR"/>
    <property type="match status" value="1"/>
</dbReference>
<evidence type="ECO:0000313" key="6">
    <source>
        <dbReference type="EMBL" id="GHD65306.1"/>
    </source>
</evidence>
<dbReference type="Proteomes" id="UP000604737">
    <property type="component" value="Unassembled WGS sequence"/>
</dbReference>
<comment type="similarity">
    <text evidence="1">Belongs to the LysR transcriptional regulatory family.</text>
</comment>
<reference evidence="7" key="1">
    <citation type="journal article" date="2019" name="Int. J. Syst. Evol. Microbiol.">
        <title>The Global Catalogue of Microorganisms (GCM) 10K type strain sequencing project: providing services to taxonomists for standard genome sequencing and annotation.</title>
        <authorList>
            <consortium name="The Broad Institute Genomics Platform"/>
            <consortium name="The Broad Institute Genome Sequencing Center for Infectious Disease"/>
            <person name="Wu L."/>
            <person name="Ma J."/>
        </authorList>
    </citation>
    <scope>NUCLEOTIDE SEQUENCE [LARGE SCALE GENOMIC DNA]</scope>
    <source>
        <strain evidence="7">KCTC 23701</strain>
    </source>
</reference>
<evidence type="ECO:0000256" key="1">
    <source>
        <dbReference type="ARBA" id="ARBA00009437"/>
    </source>
</evidence>
<dbReference type="InterPro" id="IPR036388">
    <property type="entry name" value="WH-like_DNA-bd_sf"/>
</dbReference>
<keyword evidence="4" id="KW-0804">Transcription</keyword>
<dbReference type="EMBL" id="BMYO01000007">
    <property type="protein sequence ID" value="GHD65306.1"/>
    <property type="molecule type" value="Genomic_DNA"/>
</dbReference>
<dbReference type="CDD" id="cd08420">
    <property type="entry name" value="PBP2_CysL_like"/>
    <property type="match status" value="1"/>
</dbReference>
<gene>
    <name evidence="6" type="ORF">GCM10007350_25510</name>
</gene>
<evidence type="ECO:0000313" key="7">
    <source>
        <dbReference type="Proteomes" id="UP000604737"/>
    </source>
</evidence>
<dbReference type="InterPro" id="IPR000847">
    <property type="entry name" value="LysR_HTH_N"/>
</dbReference>
<dbReference type="SUPFAM" id="SSF53850">
    <property type="entry name" value="Periplasmic binding protein-like II"/>
    <property type="match status" value="1"/>
</dbReference>
<evidence type="ECO:0000256" key="4">
    <source>
        <dbReference type="ARBA" id="ARBA00023163"/>
    </source>
</evidence>
<evidence type="ECO:0000256" key="3">
    <source>
        <dbReference type="ARBA" id="ARBA00023125"/>
    </source>
</evidence>
<dbReference type="PANTHER" id="PTHR30126">
    <property type="entry name" value="HTH-TYPE TRANSCRIPTIONAL REGULATOR"/>
    <property type="match status" value="1"/>
</dbReference>
<name>A0ABQ3H4Y3_9NEIS</name>